<proteinExistence type="predicted"/>
<gene>
    <name evidence="2" type="ORF">OXX778_LOCUS19763</name>
</gene>
<sequence>MVRFLADMCEIYKKTKKDCYQPPRIYANGLTYKHCLVYPDDLIIYSRTFNEHLGHLNEIFDRLIAAGRNLIPGKCQFASNKVS</sequence>
<protein>
    <recommendedName>
        <fullName evidence="1">Reverse transcriptase domain-containing protein</fullName>
    </recommendedName>
</protein>
<dbReference type="OrthoDB" id="5860913at2759"/>
<comment type="caution">
    <text evidence="2">The sequence shown here is derived from an EMBL/GenBank/DDBJ whole genome shotgun (WGS) entry which is preliminary data.</text>
</comment>
<dbReference type="SUPFAM" id="SSF56672">
    <property type="entry name" value="DNA/RNA polymerases"/>
    <property type="match status" value="1"/>
</dbReference>
<dbReference type="Pfam" id="PF00078">
    <property type="entry name" value="RVT_1"/>
    <property type="match status" value="1"/>
</dbReference>
<organism evidence="2 3">
    <name type="scientific">Brachionus calyciflorus</name>
    <dbReference type="NCBI Taxonomy" id="104777"/>
    <lineage>
        <taxon>Eukaryota</taxon>
        <taxon>Metazoa</taxon>
        <taxon>Spiralia</taxon>
        <taxon>Gnathifera</taxon>
        <taxon>Rotifera</taxon>
        <taxon>Eurotatoria</taxon>
        <taxon>Monogononta</taxon>
        <taxon>Pseudotrocha</taxon>
        <taxon>Ploima</taxon>
        <taxon>Brachionidae</taxon>
        <taxon>Brachionus</taxon>
    </lineage>
</organism>
<dbReference type="AlphaFoldDB" id="A0A814LXV9"/>
<dbReference type="InterPro" id="IPR043128">
    <property type="entry name" value="Rev_trsase/Diguanyl_cyclase"/>
</dbReference>
<dbReference type="Proteomes" id="UP000663879">
    <property type="component" value="Unassembled WGS sequence"/>
</dbReference>
<accession>A0A814LXV9</accession>
<dbReference type="EMBL" id="CAJNOC010006176">
    <property type="protein sequence ID" value="CAF1071769.1"/>
    <property type="molecule type" value="Genomic_DNA"/>
</dbReference>
<reference evidence="2" key="1">
    <citation type="submission" date="2021-02" db="EMBL/GenBank/DDBJ databases">
        <authorList>
            <person name="Nowell W R."/>
        </authorList>
    </citation>
    <scope>NUCLEOTIDE SEQUENCE</scope>
    <source>
        <strain evidence="2">Ploen Becks lab</strain>
    </source>
</reference>
<evidence type="ECO:0000259" key="1">
    <source>
        <dbReference type="Pfam" id="PF00078"/>
    </source>
</evidence>
<dbReference type="InterPro" id="IPR000477">
    <property type="entry name" value="RT_dom"/>
</dbReference>
<name>A0A814LXV9_9BILA</name>
<dbReference type="Gene3D" id="3.30.70.270">
    <property type="match status" value="1"/>
</dbReference>
<evidence type="ECO:0000313" key="2">
    <source>
        <dbReference type="EMBL" id="CAF1071769.1"/>
    </source>
</evidence>
<dbReference type="InterPro" id="IPR043502">
    <property type="entry name" value="DNA/RNA_pol_sf"/>
</dbReference>
<keyword evidence="3" id="KW-1185">Reference proteome</keyword>
<evidence type="ECO:0000313" key="3">
    <source>
        <dbReference type="Proteomes" id="UP000663879"/>
    </source>
</evidence>
<feature type="domain" description="Reverse transcriptase" evidence="1">
    <location>
        <begin position="19"/>
        <end position="80"/>
    </location>
</feature>